<dbReference type="Gene3D" id="1.10.10.60">
    <property type="entry name" value="Homeodomain-like"/>
    <property type="match status" value="1"/>
</dbReference>
<proteinExistence type="predicted"/>
<organism evidence="2 3">
    <name type="scientific">Xanthomonas cucurbitae</name>
    <dbReference type="NCBI Taxonomy" id="56453"/>
    <lineage>
        <taxon>Bacteria</taxon>
        <taxon>Pseudomonadati</taxon>
        <taxon>Pseudomonadota</taxon>
        <taxon>Gammaproteobacteria</taxon>
        <taxon>Lysobacterales</taxon>
        <taxon>Lysobacteraceae</taxon>
        <taxon>Xanthomonas</taxon>
    </lineage>
</organism>
<feature type="region of interest" description="Disordered" evidence="1">
    <location>
        <begin position="24"/>
        <end position="44"/>
    </location>
</feature>
<dbReference type="Proteomes" id="UP000239561">
    <property type="component" value="Unassembled WGS sequence"/>
</dbReference>
<protein>
    <submittedName>
        <fullName evidence="2">Uncharacterized protein</fullName>
    </submittedName>
</protein>
<evidence type="ECO:0000256" key="1">
    <source>
        <dbReference type="SAM" id="MobiDB-lite"/>
    </source>
</evidence>
<dbReference type="AlphaFoldDB" id="A0A2S7DTE4"/>
<dbReference type="Pfam" id="PF13936">
    <property type="entry name" value="HTH_38"/>
    <property type="match status" value="1"/>
</dbReference>
<sequence length="44" mass="5166">MHMSKSYFHLSSEERAMLQIETRRGQSLRSISRLLGRSPTSPRF</sequence>
<evidence type="ECO:0000313" key="3">
    <source>
        <dbReference type="Proteomes" id="UP000239561"/>
    </source>
</evidence>
<evidence type="ECO:0000313" key="2">
    <source>
        <dbReference type="EMBL" id="PPU77113.1"/>
    </source>
</evidence>
<dbReference type="EMBL" id="MDED01000010">
    <property type="protein sequence ID" value="PPU77113.1"/>
    <property type="molecule type" value="Genomic_DNA"/>
</dbReference>
<comment type="caution">
    <text evidence="2">The sequence shown here is derived from an EMBL/GenBank/DDBJ whole genome shotgun (WGS) entry which is preliminary data.</text>
</comment>
<name>A0A2S7DTE4_9XANT</name>
<reference evidence="2 3" key="1">
    <citation type="submission" date="2016-08" db="EMBL/GenBank/DDBJ databases">
        <authorList>
            <person name="Seilhamer J.J."/>
        </authorList>
    </citation>
    <scope>NUCLEOTIDE SEQUENCE [LARGE SCALE GENOMIC DNA]</scope>
    <source>
        <strain evidence="2 3">CFBP2542</strain>
    </source>
</reference>
<dbReference type="InterPro" id="IPR025246">
    <property type="entry name" value="IS30-like_HTH"/>
</dbReference>
<gene>
    <name evidence="2" type="ORF">XcuCFBP2542_07525</name>
</gene>
<accession>A0A2S7DTE4</accession>
<feature type="compositionally biased region" description="Low complexity" evidence="1">
    <location>
        <begin position="25"/>
        <end position="38"/>
    </location>
</feature>